<evidence type="ECO:0000313" key="6">
    <source>
        <dbReference type="Proteomes" id="UP001465755"/>
    </source>
</evidence>
<dbReference type="GO" id="GO:0052717">
    <property type="term" value="F:tRNA-specific adenosine-34 deaminase activity"/>
    <property type="evidence" value="ECO:0007669"/>
    <property type="project" value="TreeGrafter"/>
</dbReference>
<dbReference type="PANTHER" id="PTHR11079">
    <property type="entry name" value="CYTOSINE DEAMINASE FAMILY MEMBER"/>
    <property type="match status" value="1"/>
</dbReference>
<reference evidence="5 6" key="1">
    <citation type="journal article" date="2024" name="Nat. Commun.">
        <title>Phylogenomics reveals the evolutionary origins of lichenization in chlorophyte algae.</title>
        <authorList>
            <person name="Puginier C."/>
            <person name="Libourel C."/>
            <person name="Otte J."/>
            <person name="Skaloud P."/>
            <person name="Haon M."/>
            <person name="Grisel S."/>
            <person name="Petersen M."/>
            <person name="Berrin J.G."/>
            <person name="Delaux P.M."/>
            <person name="Dal Grande F."/>
            <person name="Keller J."/>
        </authorList>
    </citation>
    <scope>NUCLEOTIDE SEQUENCE [LARGE SCALE GENOMIC DNA]</scope>
    <source>
        <strain evidence="5 6">SAG 2036</strain>
    </source>
</reference>
<sequence>MQIALDFALDIIAKYPIEGPFGAVLVNHHTNAMVCMGCNRGDVNPMRHGETMLLENCTALYPSPSGDSTKDPCLDYQKYTMYTTGEPCPMCATAIAYYKIGRVVSATPENHLACMGWPAPRFNSSFVNAQFQPAYPGATITKGILADKTDPYFAKVHNFELPEDWPASCPEWPNSCPPDSPFKGTQEFHHHSHDHADGDHQCHMHDHSHCDHSHGSEF</sequence>
<dbReference type="SUPFAM" id="SSF53927">
    <property type="entry name" value="Cytidine deaminase-like"/>
    <property type="match status" value="1"/>
</dbReference>
<keyword evidence="6" id="KW-1185">Reference proteome</keyword>
<proteinExistence type="predicted"/>
<gene>
    <name evidence="5" type="ORF">WJX73_010614</name>
</gene>
<organism evidence="5 6">
    <name type="scientific">Symbiochloris irregularis</name>
    <dbReference type="NCBI Taxonomy" id="706552"/>
    <lineage>
        <taxon>Eukaryota</taxon>
        <taxon>Viridiplantae</taxon>
        <taxon>Chlorophyta</taxon>
        <taxon>core chlorophytes</taxon>
        <taxon>Trebouxiophyceae</taxon>
        <taxon>Trebouxiales</taxon>
        <taxon>Trebouxiaceae</taxon>
        <taxon>Symbiochloris</taxon>
    </lineage>
</organism>
<dbReference type="Proteomes" id="UP001465755">
    <property type="component" value="Unassembled WGS sequence"/>
</dbReference>
<protein>
    <recommendedName>
        <fullName evidence="4">CMP/dCMP-type deaminase domain-containing protein</fullName>
    </recommendedName>
</protein>
<keyword evidence="2" id="KW-0862">Zinc</keyword>
<dbReference type="Gene3D" id="3.40.140.10">
    <property type="entry name" value="Cytidine Deaminase, domain 2"/>
    <property type="match status" value="1"/>
</dbReference>
<evidence type="ECO:0000256" key="3">
    <source>
        <dbReference type="SAM" id="MobiDB-lite"/>
    </source>
</evidence>
<dbReference type="EMBL" id="JALJOQ010000201">
    <property type="protein sequence ID" value="KAK9789933.1"/>
    <property type="molecule type" value="Genomic_DNA"/>
</dbReference>
<dbReference type="InterPro" id="IPR016193">
    <property type="entry name" value="Cytidine_deaminase-like"/>
</dbReference>
<feature type="domain" description="CMP/dCMP-type deaminase" evidence="4">
    <location>
        <begin position="1"/>
        <end position="128"/>
    </location>
</feature>
<evidence type="ECO:0000256" key="1">
    <source>
        <dbReference type="ARBA" id="ARBA00022723"/>
    </source>
</evidence>
<keyword evidence="1" id="KW-0479">Metal-binding</keyword>
<feature type="compositionally biased region" description="Basic and acidic residues" evidence="3">
    <location>
        <begin position="186"/>
        <end position="206"/>
    </location>
</feature>
<comment type="caution">
    <text evidence="5">The sequence shown here is derived from an EMBL/GenBank/DDBJ whole genome shotgun (WGS) entry which is preliminary data.</text>
</comment>
<accession>A0AAW1NQZ8</accession>
<evidence type="ECO:0000256" key="2">
    <source>
        <dbReference type="ARBA" id="ARBA00022833"/>
    </source>
</evidence>
<dbReference type="InterPro" id="IPR002125">
    <property type="entry name" value="CMP_dCMP_dom"/>
</dbReference>
<evidence type="ECO:0000313" key="5">
    <source>
        <dbReference type="EMBL" id="KAK9789933.1"/>
    </source>
</evidence>
<dbReference type="Pfam" id="PF00383">
    <property type="entry name" value="dCMP_cyt_deam_1"/>
    <property type="match status" value="1"/>
</dbReference>
<evidence type="ECO:0000259" key="4">
    <source>
        <dbReference type="PROSITE" id="PS51747"/>
    </source>
</evidence>
<dbReference type="PANTHER" id="PTHR11079:SF203">
    <property type="entry name" value="CMP_DCMP-TYPE DEAMINASE DOMAIN-CONTAINING PROTEIN"/>
    <property type="match status" value="1"/>
</dbReference>
<dbReference type="AlphaFoldDB" id="A0AAW1NQZ8"/>
<dbReference type="CDD" id="cd01285">
    <property type="entry name" value="nucleoside_deaminase"/>
    <property type="match status" value="1"/>
</dbReference>
<dbReference type="PROSITE" id="PS51747">
    <property type="entry name" value="CYT_DCMP_DEAMINASES_2"/>
    <property type="match status" value="1"/>
</dbReference>
<dbReference type="InterPro" id="IPR016192">
    <property type="entry name" value="APOBEC/CMP_deaminase_Zn-bd"/>
</dbReference>
<name>A0AAW1NQZ8_9CHLO</name>
<dbReference type="GO" id="GO:0002100">
    <property type="term" value="P:tRNA wobble adenosine to inosine editing"/>
    <property type="evidence" value="ECO:0007669"/>
    <property type="project" value="TreeGrafter"/>
</dbReference>
<dbReference type="GO" id="GO:0008270">
    <property type="term" value="F:zinc ion binding"/>
    <property type="evidence" value="ECO:0007669"/>
    <property type="project" value="InterPro"/>
</dbReference>
<feature type="region of interest" description="Disordered" evidence="3">
    <location>
        <begin position="180"/>
        <end position="206"/>
    </location>
</feature>
<dbReference type="PROSITE" id="PS00903">
    <property type="entry name" value="CYT_DCMP_DEAMINASES_1"/>
    <property type="match status" value="1"/>
</dbReference>